<sequence>MLALGALLAGCAAPATEPSAAPTASDAPAATPTGTAAPAASADPMADWQLIQPESGRAQFRIPADWSADVTFAEQDGEPIDGVTVRRPDGQPQLTFSQAPGDVGGICAVEGSDGVSTPMLPDSELLDTAPLTLGDDSADAEAVAFGAVAVELEDGRWIFGMGITAEEWLQEPLGCPFYFIATGPAPEGEPGGIMTFATESQLSGMGDAAIWIVDSIEDARAYLETEEYATLKQILLSFEARV</sequence>
<comment type="caution">
    <text evidence="2">The sequence shown here is derived from an EMBL/GenBank/DDBJ whole genome shotgun (WGS) entry which is preliminary data.</text>
</comment>
<name>A0A3N2ASB5_9MICO</name>
<proteinExistence type="predicted"/>
<evidence type="ECO:0000313" key="3">
    <source>
        <dbReference type="Proteomes" id="UP000275456"/>
    </source>
</evidence>
<accession>A0A3N2ASB5</accession>
<organism evidence="2 3">
    <name type="scientific">Agrococcus jenensis</name>
    <dbReference type="NCBI Taxonomy" id="46353"/>
    <lineage>
        <taxon>Bacteria</taxon>
        <taxon>Bacillati</taxon>
        <taxon>Actinomycetota</taxon>
        <taxon>Actinomycetes</taxon>
        <taxon>Micrococcales</taxon>
        <taxon>Microbacteriaceae</taxon>
        <taxon>Agrococcus</taxon>
    </lineage>
</organism>
<protein>
    <submittedName>
        <fullName evidence="2">Uncharacterized protein</fullName>
    </submittedName>
</protein>
<feature type="region of interest" description="Disordered" evidence="1">
    <location>
        <begin position="16"/>
        <end position="42"/>
    </location>
</feature>
<dbReference type="Proteomes" id="UP000275456">
    <property type="component" value="Unassembled WGS sequence"/>
</dbReference>
<feature type="region of interest" description="Disordered" evidence="1">
    <location>
        <begin position="80"/>
        <end position="101"/>
    </location>
</feature>
<keyword evidence="3" id="KW-1185">Reference proteome</keyword>
<evidence type="ECO:0000256" key="1">
    <source>
        <dbReference type="SAM" id="MobiDB-lite"/>
    </source>
</evidence>
<reference evidence="2 3" key="1">
    <citation type="submission" date="2018-11" db="EMBL/GenBank/DDBJ databases">
        <title>Sequencing the genomes of 1000 actinobacteria strains.</title>
        <authorList>
            <person name="Klenk H.-P."/>
        </authorList>
    </citation>
    <scope>NUCLEOTIDE SEQUENCE [LARGE SCALE GENOMIC DNA]</scope>
    <source>
        <strain evidence="2 3">DSM 9580</strain>
    </source>
</reference>
<evidence type="ECO:0000313" key="2">
    <source>
        <dbReference type="EMBL" id="ROR65941.1"/>
    </source>
</evidence>
<gene>
    <name evidence="2" type="ORF">EDD26_1315</name>
</gene>
<dbReference type="AlphaFoldDB" id="A0A3N2ASB5"/>
<dbReference type="EMBL" id="RKHJ01000001">
    <property type="protein sequence ID" value="ROR65941.1"/>
    <property type="molecule type" value="Genomic_DNA"/>
</dbReference>